<dbReference type="AlphaFoldDB" id="A0A6A6THP2"/>
<dbReference type="EMBL" id="MU004306">
    <property type="protein sequence ID" value="KAF2659539.1"/>
    <property type="molecule type" value="Genomic_DNA"/>
</dbReference>
<feature type="signal peptide" evidence="1">
    <location>
        <begin position="1"/>
        <end position="19"/>
    </location>
</feature>
<dbReference type="Pfam" id="PF18647">
    <property type="entry name" value="Fungal_lectin_2"/>
    <property type="match status" value="1"/>
</dbReference>
<accession>A0A6A6THP2</accession>
<keyword evidence="1" id="KW-0732">Signal</keyword>
<evidence type="ECO:0000313" key="3">
    <source>
        <dbReference type="Proteomes" id="UP000799324"/>
    </source>
</evidence>
<evidence type="ECO:0000256" key="1">
    <source>
        <dbReference type="SAM" id="SignalP"/>
    </source>
</evidence>
<gene>
    <name evidence="2" type="ORF">K491DRAFT_712569</name>
</gene>
<name>A0A6A6THP2_9PLEO</name>
<evidence type="ECO:0000313" key="2">
    <source>
        <dbReference type="EMBL" id="KAF2659539.1"/>
    </source>
</evidence>
<sequence>MRPSLASLTFLTVLQPVWSSSRVEHSVGGPRAHTSFRVRNDPTPKCNGVSFSENSKYGRNDSYIPMIDVFCTGLSANTTENRNPATYYAGQLREVVFKSDGSQTTVNVDSCKSSLYAILEQCDVSAQENLMGWKAGGNLTDIDNTTYSIEPQNLRLPALSKPDGGCLYNTANQFLVRGRGWNGYYLANATRETFQNTSGSDSMAFHYTQMLANDTSDNAEFHFRAKLSGVYPDNPGGVKTKVETIIQNEVAWNATMFPCISTNSSSALF</sequence>
<organism evidence="2 3">
    <name type="scientific">Lophiostoma macrostomum CBS 122681</name>
    <dbReference type="NCBI Taxonomy" id="1314788"/>
    <lineage>
        <taxon>Eukaryota</taxon>
        <taxon>Fungi</taxon>
        <taxon>Dikarya</taxon>
        <taxon>Ascomycota</taxon>
        <taxon>Pezizomycotina</taxon>
        <taxon>Dothideomycetes</taxon>
        <taxon>Pleosporomycetidae</taxon>
        <taxon>Pleosporales</taxon>
        <taxon>Lophiostomataceae</taxon>
        <taxon>Lophiostoma</taxon>
    </lineage>
</organism>
<protein>
    <submittedName>
        <fullName evidence="2">Uncharacterized protein</fullName>
    </submittedName>
</protein>
<reference evidence="2" key="1">
    <citation type="journal article" date="2020" name="Stud. Mycol.">
        <title>101 Dothideomycetes genomes: a test case for predicting lifestyles and emergence of pathogens.</title>
        <authorList>
            <person name="Haridas S."/>
            <person name="Albert R."/>
            <person name="Binder M."/>
            <person name="Bloem J."/>
            <person name="Labutti K."/>
            <person name="Salamov A."/>
            <person name="Andreopoulos B."/>
            <person name="Baker S."/>
            <person name="Barry K."/>
            <person name="Bills G."/>
            <person name="Bluhm B."/>
            <person name="Cannon C."/>
            <person name="Castanera R."/>
            <person name="Culley D."/>
            <person name="Daum C."/>
            <person name="Ezra D."/>
            <person name="Gonzalez J."/>
            <person name="Henrissat B."/>
            <person name="Kuo A."/>
            <person name="Liang C."/>
            <person name="Lipzen A."/>
            <person name="Lutzoni F."/>
            <person name="Magnuson J."/>
            <person name="Mondo S."/>
            <person name="Nolan M."/>
            <person name="Ohm R."/>
            <person name="Pangilinan J."/>
            <person name="Park H.-J."/>
            <person name="Ramirez L."/>
            <person name="Alfaro M."/>
            <person name="Sun H."/>
            <person name="Tritt A."/>
            <person name="Yoshinaga Y."/>
            <person name="Zwiers L.-H."/>
            <person name="Turgeon B."/>
            <person name="Goodwin S."/>
            <person name="Spatafora J."/>
            <person name="Crous P."/>
            <person name="Grigoriev I."/>
        </authorList>
    </citation>
    <scope>NUCLEOTIDE SEQUENCE</scope>
    <source>
        <strain evidence="2">CBS 122681</strain>
    </source>
</reference>
<proteinExistence type="predicted"/>
<keyword evidence="3" id="KW-1185">Reference proteome</keyword>
<dbReference type="Proteomes" id="UP000799324">
    <property type="component" value="Unassembled WGS sequence"/>
</dbReference>
<feature type="chain" id="PRO_5025549155" evidence="1">
    <location>
        <begin position="20"/>
        <end position="269"/>
    </location>
</feature>